<comment type="subcellular location">
    <subcellularLocation>
        <location evidence="2">Cytoplasm</location>
    </subcellularLocation>
    <subcellularLocation>
        <location evidence="1">Endoplasmic reticulum</location>
    </subcellularLocation>
</comment>
<dbReference type="GO" id="GO:0005783">
    <property type="term" value="C:endoplasmic reticulum"/>
    <property type="evidence" value="ECO:0007669"/>
    <property type="project" value="UniProtKB-SubCell"/>
</dbReference>
<dbReference type="InParanoid" id="A0A2P6MQD4"/>
<proteinExistence type="inferred from homology"/>
<keyword evidence="4" id="KW-0488">Methylation</keyword>
<evidence type="ECO:0000256" key="7">
    <source>
        <dbReference type="ARBA" id="ARBA00022824"/>
    </source>
</evidence>
<evidence type="ECO:0000256" key="5">
    <source>
        <dbReference type="ARBA" id="ARBA00022490"/>
    </source>
</evidence>
<evidence type="ECO:0000256" key="10">
    <source>
        <dbReference type="ARBA" id="ARBA00024805"/>
    </source>
</evidence>
<evidence type="ECO:0000256" key="2">
    <source>
        <dbReference type="ARBA" id="ARBA00004496"/>
    </source>
</evidence>
<dbReference type="GO" id="GO:0070628">
    <property type="term" value="F:proteasome binding"/>
    <property type="evidence" value="ECO:0007669"/>
    <property type="project" value="InterPro"/>
</dbReference>
<feature type="compositionally biased region" description="Basic and acidic residues" evidence="11">
    <location>
        <begin position="210"/>
        <end position="227"/>
    </location>
</feature>
<evidence type="ECO:0000313" key="15">
    <source>
        <dbReference type="EMBL" id="PRP74107.1"/>
    </source>
</evidence>
<keyword evidence="8" id="KW-0647">Proteasome</keyword>
<dbReference type="EMBL" id="MDYQ01000498">
    <property type="protein sequence ID" value="PRP74107.1"/>
    <property type="molecule type" value="Genomic_DNA"/>
</dbReference>
<feature type="domain" description="PI31 proteasome regulator C-terminal" evidence="12">
    <location>
        <begin position="239"/>
        <end position="307"/>
    </location>
</feature>
<dbReference type="PANTHER" id="PTHR13266">
    <property type="entry name" value="PROTEASOME INHIBITOR"/>
    <property type="match status" value="1"/>
</dbReference>
<dbReference type="STRING" id="1890364.A0A2P6MQD4"/>
<keyword evidence="7" id="KW-0256">Endoplasmic reticulum</keyword>
<accession>A0A2P6MQD4</accession>
<dbReference type="Proteomes" id="UP000241769">
    <property type="component" value="Unassembled WGS sequence"/>
</dbReference>
<dbReference type="OrthoDB" id="68090at2759"/>
<evidence type="ECO:0000259" key="12">
    <source>
        <dbReference type="Pfam" id="PF08577"/>
    </source>
</evidence>
<keyword evidence="6" id="KW-0597">Phosphoprotein</keyword>
<feature type="region of interest" description="Disordered" evidence="11">
    <location>
        <begin position="291"/>
        <end position="332"/>
    </location>
</feature>
<gene>
    <name evidence="15" type="ORF">PROFUN_16396</name>
    <name evidence="14" type="ORF">PROFUN_16516</name>
</gene>
<keyword evidence="5" id="KW-0963">Cytoplasm</keyword>
<dbReference type="InterPro" id="IPR013886">
    <property type="entry name" value="PI31_Prot_C"/>
</dbReference>
<evidence type="ECO:0000256" key="3">
    <source>
        <dbReference type="ARBA" id="ARBA00006405"/>
    </source>
</evidence>
<reference evidence="14 16" key="1">
    <citation type="journal article" date="2018" name="Genome Biol. Evol.">
        <title>Multiple Roots of Fruiting Body Formation in Amoebozoa.</title>
        <authorList>
            <person name="Hillmann F."/>
            <person name="Forbes G."/>
            <person name="Novohradska S."/>
            <person name="Ferling I."/>
            <person name="Riege K."/>
            <person name="Groth M."/>
            <person name="Westermann M."/>
            <person name="Marz M."/>
            <person name="Spaller T."/>
            <person name="Winckler T."/>
            <person name="Schaap P."/>
            <person name="Glockner G."/>
        </authorList>
    </citation>
    <scope>NUCLEOTIDE SEQUENCE [LARGE SCALE GENOMIC DNA]</scope>
    <source>
        <strain evidence="14 16">Jena</strain>
    </source>
</reference>
<evidence type="ECO:0000256" key="1">
    <source>
        <dbReference type="ARBA" id="ARBA00004240"/>
    </source>
</evidence>
<comment type="function">
    <text evidence="10">Plays an important role in control of proteasome function. Inhibits the hydrolysis of protein and peptide substrates by the 20S proteasome. Also inhibits the activation of the proteasome by the proteasome regulatory proteins PA700 and PA28.</text>
</comment>
<evidence type="ECO:0000256" key="4">
    <source>
        <dbReference type="ARBA" id="ARBA00022481"/>
    </source>
</evidence>
<dbReference type="InterPro" id="IPR045128">
    <property type="entry name" value="PI31-like"/>
</dbReference>
<sequence>MDIFGLRTSTLGILHYTKLHNYIRAQMSSNEQIDFHLLCIREVAAHSPPLKQPSEAVVILLHVAMKHFGFRCVGTTESSRDESGIFDGIDQFTPEDWNKSNDCYVFTYKHTKSSMNFVIKSLVMGENLLINGTALEDKKVHTLEIDLQDYTRKNADLNDYNAIYKDAGQLLRLFKTNVIDKMLPGIHKEGFETSTPATTNPPSRGNVHSGETRRDPLRDYSAEDRRNRMGPQLPYAPLGHGDLYPDMGGFNVPPVPGGFGGMPFGGGSIMGPDHPLFRDPYNSDPYSDPLRLPRRPPPGARFDPYGPPMRNHFGDPNPDDLPPPGFGGNMYL</sequence>
<keyword evidence="9" id="KW-0007">Acetylation</keyword>
<evidence type="ECO:0000256" key="9">
    <source>
        <dbReference type="ARBA" id="ARBA00022990"/>
    </source>
</evidence>
<dbReference type="FunCoup" id="A0A2P6MQD4">
    <property type="interactions" value="80"/>
</dbReference>
<feature type="region of interest" description="Disordered" evidence="11">
    <location>
        <begin position="190"/>
        <end position="230"/>
    </location>
</feature>
<evidence type="ECO:0000259" key="13">
    <source>
        <dbReference type="Pfam" id="PF11566"/>
    </source>
</evidence>
<dbReference type="EMBL" id="MDYQ01000524">
    <property type="protein sequence ID" value="PRP73915.1"/>
    <property type="molecule type" value="Genomic_DNA"/>
</dbReference>
<comment type="caution">
    <text evidence="14">The sequence shown here is derived from an EMBL/GenBank/DDBJ whole genome shotgun (WGS) entry which is preliminary data.</text>
</comment>
<keyword evidence="16" id="KW-1185">Reference proteome</keyword>
<dbReference type="InterPro" id="IPR021625">
    <property type="entry name" value="PI31_Prot_N"/>
</dbReference>
<organism evidence="14 16">
    <name type="scientific">Planoprotostelium fungivorum</name>
    <dbReference type="NCBI Taxonomy" id="1890364"/>
    <lineage>
        <taxon>Eukaryota</taxon>
        <taxon>Amoebozoa</taxon>
        <taxon>Evosea</taxon>
        <taxon>Variosea</taxon>
        <taxon>Cavosteliida</taxon>
        <taxon>Cavosteliaceae</taxon>
        <taxon>Planoprotostelium</taxon>
    </lineage>
</organism>
<dbReference type="GO" id="GO:0043161">
    <property type="term" value="P:proteasome-mediated ubiquitin-dependent protein catabolic process"/>
    <property type="evidence" value="ECO:0007669"/>
    <property type="project" value="InterPro"/>
</dbReference>
<dbReference type="GO" id="GO:0004866">
    <property type="term" value="F:endopeptidase inhibitor activity"/>
    <property type="evidence" value="ECO:0007669"/>
    <property type="project" value="InterPro"/>
</dbReference>
<dbReference type="PANTHER" id="PTHR13266:SF1">
    <property type="entry name" value="PROTEASOME INHIBITOR PI31 SUBUNIT"/>
    <property type="match status" value="1"/>
</dbReference>
<dbReference type="AlphaFoldDB" id="A0A2P6MQD4"/>
<name>A0A2P6MQD4_9EUKA</name>
<evidence type="ECO:0000313" key="14">
    <source>
        <dbReference type="EMBL" id="PRP73915.1"/>
    </source>
</evidence>
<protein>
    <submittedName>
        <fullName evidence="14">Uncharacterized protein</fullName>
    </submittedName>
</protein>
<feature type="compositionally biased region" description="Polar residues" evidence="11">
    <location>
        <begin position="192"/>
        <end position="203"/>
    </location>
</feature>
<comment type="similarity">
    <text evidence="3">Belongs to the proteasome inhibitor PI31 family.</text>
</comment>
<feature type="domain" description="PI31 proteasome regulator N-terminal" evidence="13">
    <location>
        <begin position="47"/>
        <end position="189"/>
    </location>
</feature>
<dbReference type="Pfam" id="PF11566">
    <property type="entry name" value="PI31_Prot_N"/>
    <property type="match status" value="1"/>
</dbReference>
<evidence type="ECO:0000256" key="6">
    <source>
        <dbReference type="ARBA" id="ARBA00022553"/>
    </source>
</evidence>
<dbReference type="Gene3D" id="3.40.1000.30">
    <property type="match status" value="1"/>
</dbReference>
<evidence type="ECO:0000256" key="8">
    <source>
        <dbReference type="ARBA" id="ARBA00022942"/>
    </source>
</evidence>
<dbReference type="Pfam" id="PF08577">
    <property type="entry name" value="PI31_Prot_C"/>
    <property type="match status" value="1"/>
</dbReference>
<dbReference type="GO" id="GO:0000502">
    <property type="term" value="C:proteasome complex"/>
    <property type="evidence" value="ECO:0007669"/>
    <property type="project" value="UniProtKB-KW"/>
</dbReference>
<evidence type="ECO:0000313" key="16">
    <source>
        <dbReference type="Proteomes" id="UP000241769"/>
    </source>
</evidence>
<evidence type="ECO:0000256" key="11">
    <source>
        <dbReference type="SAM" id="MobiDB-lite"/>
    </source>
</evidence>